<dbReference type="EMBL" id="QMPZ01000042">
    <property type="protein sequence ID" value="RLE09511.1"/>
    <property type="molecule type" value="Genomic_DNA"/>
</dbReference>
<dbReference type="AlphaFoldDB" id="A0A497E400"/>
<evidence type="ECO:0000313" key="2">
    <source>
        <dbReference type="Proteomes" id="UP000279422"/>
    </source>
</evidence>
<protein>
    <submittedName>
        <fullName evidence="1">Uncharacterized protein</fullName>
    </submittedName>
</protein>
<gene>
    <name evidence="1" type="ORF">DRJ00_03995</name>
</gene>
<evidence type="ECO:0000313" key="1">
    <source>
        <dbReference type="EMBL" id="RLE09511.1"/>
    </source>
</evidence>
<accession>A0A497E400</accession>
<organism evidence="1 2">
    <name type="scientific">Aerophobetes bacterium</name>
    <dbReference type="NCBI Taxonomy" id="2030807"/>
    <lineage>
        <taxon>Bacteria</taxon>
        <taxon>Candidatus Aerophobota</taxon>
    </lineage>
</organism>
<comment type="caution">
    <text evidence="1">The sequence shown here is derived from an EMBL/GenBank/DDBJ whole genome shotgun (WGS) entry which is preliminary data.</text>
</comment>
<name>A0A497E400_UNCAE</name>
<reference evidence="1 2" key="1">
    <citation type="submission" date="2018-06" db="EMBL/GenBank/DDBJ databases">
        <title>Extensive metabolic versatility and redundancy in microbially diverse, dynamic hydrothermal sediments.</title>
        <authorList>
            <person name="Dombrowski N."/>
            <person name="Teske A."/>
            <person name="Baker B.J."/>
        </authorList>
    </citation>
    <scope>NUCLEOTIDE SEQUENCE [LARGE SCALE GENOMIC DNA]</scope>
    <source>
        <strain evidence="1">B47_G16</strain>
    </source>
</reference>
<dbReference type="Proteomes" id="UP000279422">
    <property type="component" value="Unassembled WGS sequence"/>
</dbReference>
<sequence>MEPISSKIVERTWKKIGKMSPLEIPKMAYRMREEQPIILAYLLVAGHDILNQDERELLLYLGVVVWQIMSQGSRPLAKVTEDVLNEVVRTNLEMIESLESKSEAGFTDAMKEMLGSYPQPEVLKYVVEALVEEHEEGCLIRDENKGMMMLYLKTVIDCFDRQ</sequence>
<proteinExistence type="predicted"/>